<proteinExistence type="predicted"/>
<keyword evidence="2" id="KW-0285">Flavoprotein</keyword>
<dbReference type="EMBL" id="MPGH01000117">
    <property type="protein sequence ID" value="OLN86563.1"/>
    <property type="molecule type" value="Genomic_DNA"/>
</dbReference>
<evidence type="ECO:0000259" key="5">
    <source>
        <dbReference type="Pfam" id="PF01494"/>
    </source>
</evidence>
<accession>A0A1Q8RQW5</accession>
<dbReference type="Gene3D" id="3.30.70.2450">
    <property type="match status" value="1"/>
</dbReference>
<evidence type="ECO:0000313" key="6">
    <source>
        <dbReference type="EMBL" id="OLN86563.1"/>
    </source>
</evidence>
<dbReference type="Gene3D" id="3.40.30.120">
    <property type="match status" value="1"/>
</dbReference>
<dbReference type="GO" id="GO:0071949">
    <property type="term" value="F:FAD binding"/>
    <property type="evidence" value="ECO:0007669"/>
    <property type="project" value="InterPro"/>
</dbReference>
<dbReference type="PANTHER" id="PTHR43004">
    <property type="entry name" value="TRK SYSTEM POTASSIUM UPTAKE PROTEIN"/>
    <property type="match status" value="1"/>
</dbReference>
<dbReference type="AlphaFoldDB" id="A0A1Q8RQW5"/>
<dbReference type="STRING" id="708187.A0A1Q8RQW5"/>
<protein>
    <submittedName>
        <fullName evidence="6">Putative aromatic compound monooxygenase YhjG</fullName>
    </submittedName>
</protein>
<dbReference type="InterPro" id="IPR036188">
    <property type="entry name" value="FAD/NAD-bd_sf"/>
</dbReference>
<dbReference type="OrthoDB" id="10016252at2759"/>
<gene>
    <name evidence="6" type="ORF">CCHL11_08535</name>
</gene>
<name>A0A1Q8RQW5_9PEZI</name>
<dbReference type="InterPro" id="IPR050641">
    <property type="entry name" value="RIFMO-like"/>
</dbReference>
<dbReference type="PRINTS" id="PR00420">
    <property type="entry name" value="RNGMNOXGNASE"/>
</dbReference>
<comment type="caution">
    <text evidence="6">The sequence shown here is derived from an EMBL/GenBank/DDBJ whole genome shotgun (WGS) entry which is preliminary data.</text>
</comment>
<keyword evidence="6" id="KW-0503">Monooxygenase</keyword>
<evidence type="ECO:0000256" key="4">
    <source>
        <dbReference type="ARBA" id="ARBA00023002"/>
    </source>
</evidence>
<evidence type="ECO:0000256" key="1">
    <source>
        <dbReference type="ARBA" id="ARBA00001974"/>
    </source>
</evidence>
<dbReference type="Proteomes" id="UP000186583">
    <property type="component" value="Unassembled WGS sequence"/>
</dbReference>
<organism evidence="6 7">
    <name type="scientific">Colletotrichum chlorophyti</name>
    <dbReference type="NCBI Taxonomy" id="708187"/>
    <lineage>
        <taxon>Eukaryota</taxon>
        <taxon>Fungi</taxon>
        <taxon>Dikarya</taxon>
        <taxon>Ascomycota</taxon>
        <taxon>Pezizomycotina</taxon>
        <taxon>Sordariomycetes</taxon>
        <taxon>Hypocreomycetidae</taxon>
        <taxon>Glomerellales</taxon>
        <taxon>Glomerellaceae</taxon>
        <taxon>Colletotrichum</taxon>
    </lineage>
</organism>
<keyword evidence="4" id="KW-0560">Oxidoreductase</keyword>
<comment type="cofactor">
    <cofactor evidence="1">
        <name>FAD</name>
        <dbReference type="ChEBI" id="CHEBI:57692"/>
    </cofactor>
</comment>
<evidence type="ECO:0000256" key="2">
    <source>
        <dbReference type="ARBA" id="ARBA00022630"/>
    </source>
</evidence>
<evidence type="ECO:0000256" key="3">
    <source>
        <dbReference type="ARBA" id="ARBA00022827"/>
    </source>
</evidence>
<feature type="domain" description="FAD-binding" evidence="5">
    <location>
        <begin position="4"/>
        <end position="341"/>
    </location>
</feature>
<evidence type="ECO:0000313" key="7">
    <source>
        <dbReference type="Proteomes" id="UP000186583"/>
    </source>
</evidence>
<dbReference type="Gene3D" id="3.50.50.60">
    <property type="entry name" value="FAD/NAD(P)-binding domain"/>
    <property type="match status" value="1"/>
</dbReference>
<dbReference type="Pfam" id="PF01494">
    <property type="entry name" value="FAD_binding_3"/>
    <property type="match status" value="1"/>
</dbReference>
<keyword evidence="3" id="KW-0274">FAD</keyword>
<reference evidence="6 7" key="1">
    <citation type="submission" date="2016-11" db="EMBL/GenBank/DDBJ databases">
        <title>Draft Genome Assembly of Colletotrichum chlorophyti a pathogen of herbaceous plants.</title>
        <authorList>
            <person name="Gan P."/>
            <person name="Narusaka M."/>
            <person name="Tsushima A."/>
            <person name="Narusaka Y."/>
            <person name="Takano Y."/>
            <person name="Shirasu K."/>
        </authorList>
    </citation>
    <scope>NUCLEOTIDE SEQUENCE [LARGE SCALE GENOMIC DNA]</scope>
    <source>
        <strain evidence="6 7">NTL11</strain>
    </source>
</reference>
<sequence>MSTTDVLIVGAGPTGLALALELSIQNIPFRLIDKLEARLDKSRALAVQSRSQELLNRHPHVADALLANGRLSPGMKLFCNRRHVLTVTFEENGFDDTQFPLPLWISQVDTEAALLRQLEVYGGRVERGVEAKDITQDGETARATLVRGGEEEVVTAKFVVGCDGAHSVVRHCTDVTFEGAQYPQLLMLADAKIKGNYDHERVSLFVGGPVMGIFPLKDGYVRIVGERSRWSKRTGDPDAKEIEDFVLEVGGEKVEILETKWLTSFRGNCRAVDKFRQGRVFLAGDAAHIHSPAGGQGMNTGIQDAINLAWKMAAVLRGEKSDAFLDTYHEERHPVGQHVLNGADRMFTMVASQNFFFTHVRNFLLPWIAPMVWNSSTRRSSMFRFISQLGIKYRRSSIVRTAAGFEGPVRGGFRAPDGELMDERGEKGKWLTGLMSATAHTVLLFSGLDGDEEAMEDAEEKIVTDGRFKKGETVKIYGGQKMGKEGFRDADGALHKRYGFETTAGLAIVRPDGYVEFIGPAESVEEFLSM</sequence>
<dbReference type="SUPFAM" id="SSF51905">
    <property type="entry name" value="FAD/NAD(P)-binding domain"/>
    <property type="match status" value="1"/>
</dbReference>
<keyword evidence="7" id="KW-1185">Reference proteome</keyword>
<dbReference type="GO" id="GO:0016709">
    <property type="term" value="F:oxidoreductase activity, acting on paired donors, with incorporation or reduction of molecular oxygen, NAD(P)H as one donor, and incorporation of one atom of oxygen"/>
    <property type="evidence" value="ECO:0007669"/>
    <property type="project" value="UniProtKB-ARBA"/>
</dbReference>
<dbReference type="InterPro" id="IPR002938">
    <property type="entry name" value="FAD-bd"/>
</dbReference>
<dbReference type="PANTHER" id="PTHR43004:SF19">
    <property type="entry name" value="BINDING MONOOXYGENASE, PUTATIVE (JCVI)-RELATED"/>
    <property type="match status" value="1"/>
</dbReference>